<keyword evidence="2" id="KW-1185">Reference proteome</keyword>
<dbReference type="RefSeq" id="WP_011127311.1">
    <property type="nucleotide sequence ID" value="NC_005070.1"/>
</dbReference>
<evidence type="ECO:0008006" key="3">
    <source>
        <dbReference type="Google" id="ProtNLM"/>
    </source>
</evidence>
<accession>Q7U922</accession>
<dbReference type="AlphaFoldDB" id="Q7U922"/>
<reference evidence="1 2" key="1">
    <citation type="journal article" date="2003" name="Nature">
        <title>The genome of a motile marine Synechococcus.</title>
        <authorList>
            <person name="Palenik B."/>
            <person name="Brahamsha B."/>
            <person name="Larimer F."/>
            <person name="Land M."/>
            <person name="Hauser L."/>
            <person name="Chain P."/>
            <person name="Lamerdin J."/>
            <person name="Regala W."/>
            <person name="Allen E.A."/>
            <person name="McCarren J."/>
            <person name="Paulsen I."/>
            <person name="Dufresne A."/>
            <person name="Partensky F."/>
            <person name="Webb E."/>
            <person name="Waterbury J."/>
        </authorList>
    </citation>
    <scope>NUCLEOTIDE SEQUENCE [LARGE SCALE GENOMIC DNA]</scope>
    <source>
        <strain evidence="1 2">WH8102</strain>
    </source>
</reference>
<gene>
    <name evidence="1" type="ordered locus">SYNW0437</name>
</gene>
<dbReference type="EMBL" id="BX569690">
    <property type="protein sequence ID" value="CAE06952.1"/>
    <property type="molecule type" value="Genomic_DNA"/>
</dbReference>
<dbReference type="Gene3D" id="3.90.550.10">
    <property type="entry name" value="Spore Coat Polysaccharide Biosynthesis Protein SpsA, Chain A"/>
    <property type="match status" value="1"/>
</dbReference>
<name>Q7U922_PARMW</name>
<dbReference type="HOGENOM" id="CLU_879782_0_0_3"/>
<dbReference type="STRING" id="84588.SYNW0437"/>
<sequence>MSSIDLRLNSSSDNWLITLAIGSEYLRRFDTFIYPLVKQYCIFHHLGLAVIVDDITADCPTNCIGKKKTWQKFLAPHALSSILSKNINVCYFDSDILFNPYGKNIFNTYDFNSLGIVSQLNGLPGDDLLARKIMSFHRHHDYSDSYPLDSAIFMSIKDYYTYHNYEPYDDVSCAGLFVCNSFLHSQGLREIYIKYDDSIKSITDSGDEPAFNFEIRNNFNCQILPYEFQAIWNYEMAWNYRHLYLRKDTIDESVIASVVSCLSKYTALHFAGSWYESKLCYDLRIVDILLGSDFKKFSDYLSVQPSGIPVGRILPC</sequence>
<proteinExistence type="predicted"/>
<dbReference type="Proteomes" id="UP000001422">
    <property type="component" value="Chromosome"/>
</dbReference>
<organism evidence="1 2">
    <name type="scientific">Parasynechococcus marenigrum (strain WH8102)</name>
    <dbReference type="NCBI Taxonomy" id="84588"/>
    <lineage>
        <taxon>Bacteria</taxon>
        <taxon>Bacillati</taxon>
        <taxon>Cyanobacteriota</taxon>
        <taxon>Cyanophyceae</taxon>
        <taxon>Synechococcales</taxon>
        <taxon>Prochlorococcaceae</taxon>
        <taxon>Parasynechococcus</taxon>
        <taxon>Parasynechococcus marenigrum</taxon>
    </lineage>
</organism>
<evidence type="ECO:0000313" key="1">
    <source>
        <dbReference type="EMBL" id="CAE06952.1"/>
    </source>
</evidence>
<dbReference type="InterPro" id="IPR029044">
    <property type="entry name" value="Nucleotide-diphossugar_trans"/>
</dbReference>
<protein>
    <recommendedName>
        <fullName evidence="3">Nucleotide-diphospho-sugar transferase domain-containing protein</fullName>
    </recommendedName>
</protein>
<evidence type="ECO:0000313" key="2">
    <source>
        <dbReference type="Proteomes" id="UP000001422"/>
    </source>
</evidence>
<dbReference type="KEGG" id="syw:SYNW0437"/>